<dbReference type="InterPro" id="IPR001680">
    <property type="entry name" value="WD40_rpt"/>
</dbReference>
<dbReference type="OrthoDB" id="2687506at2759"/>
<protein>
    <submittedName>
        <fullName evidence="4">Uncharacterized protein</fullName>
    </submittedName>
</protein>
<proteinExistence type="predicted"/>
<evidence type="ECO:0000313" key="5">
    <source>
        <dbReference type="Proteomes" id="UP000183567"/>
    </source>
</evidence>
<dbReference type="SMART" id="SM00320">
    <property type="entry name" value="WD40"/>
    <property type="match status" value="2"/>
</dbReference>
<feature type="non-terminal residue" evidence="4">
    <location>
        <position position="116"/>
    </location>
</feature>
<gene>
    <name evidence="4" type="ORF">AZE42_06070</name>
</gene>
<dbReference type="STRING" id="180088.A0A1J8QM51"/>
<comment type="caution">
    <text evidence="4">The sequence shown here is derived from an EMBL/GenBank/DDBJ whole genome shotgun (WGS) entry which is preliminary data.</text>
</comment>
<name>A0A1J8QM51_9AGAM</name>
<dbReference type="PROSITE" id="PS50082">
    <property type="entry name" value="WD_REPEATS_2"/>
    <property type="match status" value="1"/>
</dbReference>
<keyword evidence="1 3" id="KW-0853">WD repeat</keyword>
<dbReference type="EMBL" id="LVVM01003645">
    <property type="protein sequence ID" value="OJA14480.1"/>
    <property type="molecule type" value="Genomic_DNA"/>
</dbReference>
<evidence type="ECO:0000256" key="1">
    <source>
        <dbReference type="ARBA" id="ARBA00022574"/>
    </source>
</evidence>
<accession>A0A1J8QM51</accession>
<dbReference type="Pfam" id="PF00400">
    <property type="entry name" value="WD40"/>
    <property type="match status" value="2"/>
</dbReference>
<evidence type="ECO:0000256" key="2">
    <source>
        <dbReference type="ARBA" id="ARBA00022737"/>
    </source>
</evidence>
<sequence>MASTSTQSAPAATEMVLTPTITLKGHEDYVSSISYFPDGKQMISACVDKAVRQWDLQAGKKIEKAQRVCEYQVKAVAVSGDSQWVVTAGGDNDHGELKAWQVETGIMKTFHGHSQE</sequence>
<dbReference type="AlphaFoldDB" id="A0A1J8QM51"/>
<organism evidence="4 5">
    <name type="scientific">Rhizopogon vesiculosus</name>
    <dbReference type="NCBI Taxonomy" id="180088"/>
    <lineage>
        <taxon>Eukaryota</taxon>
        <taxon>Fungi</taxon>
        <taxon>Dikarya</taxon>
        <taxon>Basidiomycota</taxon>
        <taxon>Agaricomycotina</taxon>
        <taxon>Agaricomycetes</taxon>
        <taxon>Agaricomycetidae</taxon>
        <taxon>Boletales</taxon>
        <taxon>Suillineae</taxon>
        <taxon>Rhizopogonaceae</taxon>
        <taxon>Rhizopogon</taxon>
    </lineage>
</organism>
<dbReference type="InterPro" id="IPR011047">
    <property type="entry name" value="Quinoprotein_ADH-like_sf"/>
</dbReference>
<reference evidence="4 5" key="1">
    <citation type="submission" date="2016-03" db="EMBL/GenBank/DDBJ databases">
        <title>Comparative genomics of the ectomycorrhizal sister species Rhizopogon vinicolor and Rhizopogon vesiculosus (Basidiomycota: Boletales) reveals a divergence of the mating type B locus.</title>
        <authorList>
            <person name="Mujic A.B."/>
            <person name="Kuo A."/>
            <person name="Tritt A."/>
            <person name="Lipzen A."/>
            <person name="Chen C."/>
            <person name="Johnson J."/>
            <person name="Sharma A."/>
            <person name="Barry K."/>
            <person name="Grigoriev I.V."/>
            <person name="Spatafora J.W."/>
        </authorList>
    </citation>
    <scope>NUCLEOTIDE SEQUENCE [LARGE SCALE GENOMIC DNA]</scope>
    <source>
        <strain evidence="4 5">AM-OR11-056</strain>
    </source>
</reference>
<dbReference type="Proteomes" id="UP000183567">
    <property type="component" value="Unassembled WGS sequence"/>
</dbReference>
<keyword evidence="2" id="KW-0677">Repeat</keyword>
<dbReference type="Gene3D" id="2.130.10.10">
    <property type="entry name" value="YVTN repeat-like/Quinoprotein amine dehydrogenase"/>
    <property type="match status" value="1"/>
</dbReference>
<evidence type="ECO:0000313" key="4">
    <source>
        <dbReference type="EMBL" id="OJA14480.1"/>
    </source>
</evidence>
<dbReference type="PROSITE" id="PS50294">
    <property type="entry name" value="WD_REPEATS_REGION"/>
    <property type="match status" value="1"/>
</dbReference>
<keyword evidence="5" id="KW-1185">Reference proteome</keyword>
<dbReference type="PANTHER" id="PTHR19848:SF8">
    <property type="entry name" value="F-BOX AND WD REPEAT DOMAIN CONTAINING 7"/>
    <property type="match status" value="1"/>
</dbReference>
<dbReference type="SUPFAM" id="SSF50998">
    <property type="entry name" value="Quinoprotein alcohol dehydrogenase-like"/>
    <property type="match status" value="1"/>
</dbReference>
<evidence type="ECO:0000256" key="3">
    <source>
        <dbReference type="PROSITE-ProRule" id="PRU00221"/>
    </source>
</evidence>
<feature type="repeat" description="WD" evidence="3">
    <location>
        <begin position="23"/>
        <end position="64"/>
    </location>
</feature>
<dbReference type="InterPro" id="IPR015943">
    <property type="entry name" value="WD40/YVTN_repeat-like_dom_sf"/>
</dbReference>
<dbReference type="PANTHER" id="PTHR19848">
    <property type="entry name" value="WD40 REPEAT PROTEIN"/>
    <property type="match status" value="1"/>
</dbReference>